<name>A0ABN2YA71_9ACTN</name>
<reference evidence="2 3" key="1">
    <citation type="journal article" date="2019" name="Int. J. Syst. Evol. Microbiol.">
        <title>The Global Catalogue of Microorganisms (GCM) 10K type strain sequencing project: providing services to taxonomists for standard genome sequencing and annotation.</title>
        <authorList>
            <consortium name="The Broad Institute Genomics Platform"/>
            <consortium name="The Broad Institute Genome Sequencing Center for Infectious Disease"/>
            <person name="Wu L."/>
            <person name="Ma J."/>
        </authorList>
    </citation>
    <scope>NUCLEOTIDE SEQUENCE [LARGE SCALE GENOMIC DNA]</scope>
    <source>
        <strain evidence="2 3">JCM 15481</strain>
    </source>
</reference>
<evidence type="ECO:0000259" key="1">
    <source>
        <dbReference type="Pfam" id="PF21806"/>
    </source>
</evidence>
<protein>
    <recommendedName>
        <fullName evidence="1">DUF6879 domain-containing protein</fullName>
    </recommendedName>
</protein>
<dbReference type="RefSeq" id="WP_344290312.1">
    <property type="nucleotide sequence ID" value="NZ_BAAAPF010000072.1"/>
</dbReference>
<feature type="domain" description="DUF6879" evidence="1">
    <location>
        <begin position="7"/>
        <end position="172"/>
    </location>
</feature>
<dbReference type="EMBL" id="BAAAPF010000072">
    <property type="protein sequence ID" value="GAA2123321.1"/>
    <property type="molecule type" value="Genomic_DNA"/>
</dbReference>
<dbReference type="InterPro" id="IPR049244">
    <property type="entry name" value="DUF6879"/>
</dbReference>
<keyword evidence="3" id="KW-1185">Reference proteome</keyword>
<organism evidence="2 3">
    <name type="scientific">Streptomyces synnematoformans</name>
    <dbReference type="NCBI Taxonomy" id="415721"/>
    <lineage>
        <taxon>Bacteria</taxon>
        <taxon>Bacillati</taxon>
        <taxon>Actinomycetota</taxon>
        <taxon>Actinomycetes</taxon>
        <taxon>Kitasatosporales</taxon>
        <taxon>Streptomycetaceae</taxon>
        <taxon>Streptomyces</taxon>
    </lineage>
</organism>
<evidence type="ECO:0000313" key="3">
    <source>
        <dbReference type="Proteomes" id="UP001500443"/>
    </source>
</evidence>
<dbReference type="Pfam" id="PF21806">
    <property type="entry name" value="DUF6879"/>
    <property type="match status" value="1"/>
</dbReference>
<sequence>MKPKILHFDELLSSATQSALHLEMRDTYGVAEEEEEIRLWLSGKWTVDDGRKALGGWMDLVSGTVARGVSVRRARVVSTPVTTYIRYEHAHTPLNLEAGEDVRWLPCRQALGIPLPANDFWLIDTRVVRFNHFSGDGAAVEPEMSDDPAVTALCGSAFAAVWERAIPHAEFRI</sequence>
<proteinExistence type="predicted"/>
<comment type="caution">
    <text evidence="2">The sequence shown here is derived from an EMBL/GenBank/DDBJ whole genome shotgun (WGS) entry which is preliminary data.</text>
</comment>
<gene>
    <name evidence="2" type="ORF">GCM10009802_27630</name>
</gene>
<evidence type="ECO:0000313" key="2">
    <source>
        <dbReference type="EMBL" id="GAA2123321.1"/>
    </source>
</evidence>
<accession>A0ABN2YA71</accession>
<dbReference type="Proteomes" id="UP001500443">
    <property type="component" value="Unassembled WGS sequence"/>
</dbReference>